<dbReference type="InterPro" id="IPR012318">
    <property type="entry name" value="HTH_CRP"/>
</dbReference>
<keyword evidence="2" id="KW-0238">DNA-binding</keyword>
<dbReference type="Gene3D" id="2.60.120.10">
    <property type="entry name" value="Jelly Rolls"/>
    <property type="match status" value="1"/>
</dbReference>
<dbReference type="InterPro" id="IPR018490">
    <property type="entry name" value="cNMP-bd_dom_sf"/>
</dbReference>
<dbReference type="PROSITE" id="PS51063">
    <property type="entry name" value="HTH_CRP_2"/>
    <property type="match status" value="1"/>
</dbReference>
<feature type="domain" description="HTH crp-type" evidence="4">
    <location>
        <begin position="189"/>
        <end position="261"/>
    </location>
</feature>
<protein>
    <submittedName>
        <fullName evidence="5">Crp/Fnr family transcriptional regulator</fullName>
    </submittedName>
</protein>
<dbReference type="InterPro" id="IPR036390">
    <property type="entry name" value="WH_DNA-bd_sf"/>
</dbReference>
<dbReference type="SUPFAM" id="SSF51206">
    <property type="entry name" value="cAMP-binding domain-like"/>
    <property type="match status" value="1"/>
</dbReference>
<evidence type="ECO:0000313" key="5">
    <source>
        <dbReference type="EMBL" id="MBQ0935665.1"/>
    </source>
</evidence>
<sequence>MDHHPASPVGFAPVDERAPLTRARARVRQALANTASRSPASAALPNVDDWSELFQGQAITAAEAATLNRVAQVGSVAQGSLVFSRQQVAQSVFWVSQGDVALGLHQAEGSFRIEQHLQGPAWLDASAGWLCVPHAQDALALSAATVVQMPCAALRSVFERSPALSQRMVVSLAREVRGLALASQALLHQDAPARLAAWLMSLCRPAGPEASHGAVALPMRKRDIASQLAITPETLSRLMRSLADQGVIRVDGYTVHVLDIPALARRAL</sequence>
<evidence type="ECO:0000256" key="3">
    <source>
        <dbReference type="ARBA" id="ARBA00023163"/>
    </source>
</evidence>
<keyword evidence="6" id="KW-1185">Reference proteome</keyword>
<dbReference type="Proteomes" id="UP000672097">
    <property type="component" value="Unassembled WGS sequence"/>
</dbReference>
<name>A0ABS5DWZ7_9BURK</name>
<dbReference type="RefSeq" id="WP_210808800.1">
    <property type="nucleotide sequence ID" value="NZ_JAGQDG010000003.1"/>
</dbReference>
<dbReference type="SMART" id="SM00419">
    <property type="entry name" value="HTH_CRP"/>
    <property type="match status" value="1"/>
</dbReference>
<proteinExistence type="predicted"/>
<evidence type="ECO:0000256" key="2">
    <source>
        <dbReference type="ARBA" id="ARBA00023125"/>
    </source>
</evidence>
<keyword evidence="3" id="KW-0804">Transcription</keyword>
<evidence type="ECO:0000313" key="6">
    <source>
        <dbReference type="Proteomes" id="UP000672097"/>
    </source>
</evidence>
<reference evidence="5 6" key="1">
    <citation type="submission" date="2021-04" db="EMBL/GenBank/DDBJ databases">
        <title>The genome sequence of type strain Ideonella paludis KCTC 32238.</title>
        <authorList>
            <person name="Liu Y."/>
        </authorList>
    </citation>
    <scope>NUCLEOTIDE SEQUENCE [LARGE SCALE GENOMIC DNA]</scope>
    <source>
        <strain evidence="5 6">KCTC 32238</strain>
    </source>
</reference>
<dbReference type="InterPro" id="IPR014710">
    <property type="entry name" value="RmlC-like_jellyroll"/>
</dbReference>
<comment type="caution">
    <text evidence="5">The sequence shown here is derived from an EMBL/GenBank/DDBJ whole genome shotgun (WGS) entry which is preliminary data.</text>
</comment>
<accession>A0ABS5DWZ7</accession>
<dbReference type="Pfam" id="PF13545">
    <property type="entry name" value="HTH_Crp_2"/>
    <property type="match status" value="1"/>
</dbReference>
<organism evidence="5 6">
    <name type="scientific">Ideonella paludis</name>
    <dbReference type="NCBI Taxonomy" id="1233411"/>
    <lineage>
        <taxon>Bacteria</taxon>
        <taxon>Pseudomonadati</taxon>
        <taxon>Pseudomonadota</taxon>
        <taxon>Betaproteobacteria</taxon>
        <taxon>Burkholderiales</taxon>
        <taxon>Sphaerotilaceae</taxon>
        <taxon>Ideonella</taxon>
    </lineage>
</organism>
<gene>
    <name evidence="5" type="ORF">KAK11_10020</name>
</gene>
<evidence type="ECO:0000256" key="1">
    <source>
        <dbReference type="ARBA" id="ARBA00023015"/>
    </source>
</evidence>
<dbReference type="EMBL" id="JAGQDG010000003">
    <property type="protein sequence ID" value="MBQ0935665.1"/>
    <property type="molecule type" value="Genomic_DNA"/>
</dbReference>
<dbReference type="InterPro" id="IPR036388">
    <property type="entry name" value="WH-like_DNA-bd_sf"/>
</dbReference>
<keyword evidence="1" id="KW-0805">Transcription regulation</keyword>
<dbReference type="Gene3D" id="1.10.10.10">
    <property type="entry name" value="Winged helix-like DNA-binding domain superfamily/Winged helix DNA-binding domain"/>
    <property type="match status" value="1"/>
</dbReference>
<dbReference type="CDD" id="cd00092">
    <property type="entry name" value="HTH_CRP"/>
    <property type="match status" value="1"/>
</dbReference>
<evidence type="ECO:0000259" key="4">
    <source>
        <dbReference type="PROSITE" id="PS51063"/>
    </source>
</evidence>
<dbReference type="SUPFAM" id="SSF46785">
    <property type="entry name" value="Winged helix' DNA-binding domain"/>
    <property type="match status" value="1"/>
</dbReference>
<dbReference type="PRINTS" id="PR00034">
    <property type="entry name" value="HTHCRP"/>
</dbReference>